<evidence type="ECO:0000313" key="2">
    <source>
        <dbReference type="Proteomes" id="UP001152320"/>
    </source>
</evidence>
<dbReference type="Proteomes" id="UP001152320">
    <property type="component" value="Chromosome 1"/>
</dbReference>
<name>A0A9Q1CP60_HOLLE</name>
<protein>
    <submittedName>
        <fullName evidence="1">Uncharacterized protein</fullName>
    </submittedName>
</protein>
<proteinExistence type="predicted"/>
<dbReference type="OrthoDB" id="6100337at2759"/>
<comment type="caution">
    <text evidence="1">The sequence shown here is derived from an EMBL/GenBank/DDBJ whole genome shotgun (WGS) entry which is preliminary data.</text>
</comment>
<sequence length="82" mass="9342">MNHEGNAINREEYAKGYTLYALDLTPDLSSGDHYNLVKEGNLRMELQFQRPLTTTVNVVVYDELDNLTGIDKALNVIFDYTS</sequence>
<gene>
    <name evidence="1" type="ORF">HOLleu_01299</name>
</gene>
<evidence type="ECO:0000313" key="1">
    <source>
        <dbReference type="EMBL" id="KAJ8048828.1"/>
    </source>
</evidence>
<accession>A0A9Q1CP60</accession>
<dbReference type="AlphaFoldDB" id="A0A9Q1CP60"/>
<organism evidence="1 2">
    <name type="scientific">Holothuria leucospilota</name>
    <name type="common">Black long sea cucumber</name>
    <name type="synonym">Mertensiothuria leucospilota</name>
    <dbReference type="NCBI Taxonomy" id="206669"/>
    <lineage>
        <taxon>Eukaryota</taxon>
        <taxon>Metazoa</taxon>
        <taxon>Echinodermata</taxon>
        <taxon>Eleutherozoa</taxon>
        <taxon>Echinozoa</taxon>
        <taxon>Holothuroidea</taxon>
        <taxon>Aspidochirotacea</taxon>
        <taxon>Aspidochirotida</taxon>
        <taxon>Holothuriidae</taxon>
        <taxon>Holothuria</taxon>
    </lineage>
</organism>
<dbReference type="EMBL" id="JAIZAY010000001">
    <property type="protein sequence ID" value="KAJ8048828.1"/>
    <property type="molecule type" value="Genomic_DNA"/>
</dbReference>
<keyword evidence="2" id="KW-1185">Reference proteome</keyword>
<reference evidence="1" key="1">
    <citation type="submission" date="2021-10" db="EMBL/GenBank/DDBJ databases">
        <title>Tropical sea cucumber genome reveals ecological adaptation and Cuvierian tubules defense mechanism.</title>
        <authorList>
            <person name="Chen T."/>
        </authorList>
    </citation>
    <scope>NUCLEOTIDE SEQUENCE</scope>
    <source>
        <strain evidence="1">Nanhai2018</strain>
        <tissue evidence="1">Muscle</tissue>
    </source>
</reference>